<comment type="caution">
    <text evidence="7">The sequence shown here is derived from an EMBL/GenBank/DDBJ whole genome shotgun (WGS) entry which is preliminary data.</text>
</comment>
<keyword evidence="5 6" id="KW-0539">Nucleus</keyword>
<dbReference type="Proteomes" id="UP001195914">
    <property type="component" value="Unassembled WGS sequence"/>
</dbReference>
<dbReference type="InterPro" id="IPR007018">
    <property type="entry name" value="Mediator_Med6"/>
</dbReference>
<dbReference type="AlphaFoldDB" id="A0AAD9GDG1"/>
<organism evidence="7 8">
    <name type="scientific">Babesia divergens</name>
    <dbReference type="NCBI Taxonomy" id="32595"/>
    <lineage>
        <taxon>Eukaryota</taxon>
        <taxon>Sar</taxon>
        <taxon>Alveolata</taxon>
        <taxon>Apicomplexa</taxon>
        <taxon>Aconoidasida</taxon>
        <taxon>Piroplasmida</taxon>
        <taxon>Babesiidae</taxon>
        <taxon>Babesia</taxon>
    </lineage>
</organism>
<keyword evidence="3 6" id="KW-0805">Transcription regulation</keyword>
<dbReference type="Gene3D" id="3.10.450.580">
    <property type="entry name" value="Mediator complex, subunit Med6"/>
    <property type="match status" value="1"/>
</dbReference>
<dbReference type="InterPro" id="IPR038566">
    <property type="entry name" value="Mediator_Med6_sf"/>
</dbReference>
<evidence type="ECO:0000256" key="3">
    <source>
        <dbReference type="ARBA" id="ARBA00023015"/>
    </source>
</evidence>
<evidence type="ECO:0000256" key="6">
    <source>
        <dbReference type="RuleBase" id="RU364143"/>
    </source>
</evidence>
<dbReference type="GO" id="GO:0003712">
    <property type="term" value="F:transcription coregulator activity"/>
    <property type="evidence" value="ECO:0007669"/>
    <property type="project" value="InterPro"/>
</dbReference>
<evidence type="ECO:0000256" key="5">
    <source>
        <dbReference type="ARBA" id="ARBA00023242"/>
    </source>
</evidence>
<dbReference type="GO" id="GO:0016592">
    <property type="term" value="C:mediator complex"/>
    <property type="evidence" value="ECO:0007669"/>
    <property type="project" value="InterPro"/>
</dbReference>
<sequence length="267" mass="30444">MADRQGPAAGRDDVEEFINEYENECKCEFIDPRFLATNALDSEHAALDYFYQSPFYLKYRENALNEHIRAGQTVDSQQVGLMFQVTYSNLDHIGARVKSLPQLDEMARIQLYSNSAIFHITLFSKTLGQSGVTTTPIKGSIFMCPPFGSLIKLRLHQSIEHFERFYGTLNDISTWSVTNGYSWEPKPKKLDPQIEKICQRYDFNEPAVDNFQKDGSMNIFYLKPHEPSAPRIAYDDIRALAKKLEEIQQAKESVPAEQSSQVAAQAL</sequence>
<comment type="similarity">
    <text evidence="2 6">Belongs to the Mediator complex subunit 6 family.</text>
</comment>
<dbReference type="Pfam" id="PF04934">
    <property type="entry name" value="Med6"/>
    <property type="match status" value="1"/>
</dbReference>
<keyword evidence="8" id="KW-1185">Reference proteome</keyword>
<protein>
    <recommendedName>
        <fullName evidence="6">Mediator of RNA polymerase II transcription subunit 6</fullName>
    </recommendedName>
    <alternativeName>
        <fullName evidence="6">Mediator complex subunit 6</fullName>
    </alternativeName>
</protein>
<name>A0AAD9GDG1_BABDI</name>
<gene>
    <name evidence="6" type="primary">MED6</name>
    <name evidence="7" type="ORF">X943_003113</name>
</gene>
<accession>A0AAD9GDG1</accession>
<dbReference type="EMBL" id="JAHBMH010000044">
    <property type="protein sequence ID" value="KAK1936385.1"/>
    <property type="molecule type" value="Genomic_DNA"/>
</dbReference>
<keyword evidence="6" id="KW-0010">Activator</keyword>
<evidence type="ECO:0000313" key="7">
    <source>
        <dbReference type="EMBL" id="KAK1936385.1"/>
    </source>
</evidence>
<reference evidence="7" key="1">
    <citation type="journal article" date="2014" name="Nucleic Acids Res.">
        <title>The evolutionary dynamics of variant antigen genes in Babesia reveal a history of genomic innovation underlying host-parasite interaction.</title>
        <authorList>
            <person name="Jackson A.P."/>
            <person name="Otto T.D."/>
            <person name="Darby A."/>
            <person name="Ramaprasad A."/>
            <person name="Xia D."/>
            <person name="Echaide I.E."/>
            <person name="Farber M."/>
            <person name="Gahlot S."/>
            <person name="Gamble J."/>
            <person name="Gupta D."/>
            <person name="Gupta Y."/>
            <person name="Jackson L."/>
            <person name="Malandrin L."/>
            <person name="Malas T.B."/>
            <person name="Moussa E."/>
            <person name="Nair M."/>
            <person name="Reid A.J."/>
            <person name="Sanders M."/>
            <person name="Sharma J."/>
            <person name="Tracey A."/>
            <person name="Quail M.A."/>
            <person name="Weir W."/>
            <person name="Wastling J.M."/>
            <person name="Hall N."/>
            <person name="Willadsen P."/>
            <person name="Lingelbach K."/>
            <person name="Shiels B."/>
            <person name="Tait A."/>
            <person name="Berriman M."/>
            <person name="Allred D.R."/>
            <person name="Pain A."/>
        </authorList>
    </citation>
    <scope>NUCLEOTIDE SEQUENCE</scope>
    <source>
        <strain evidence="7">1802A</strain>
    </source>
</reference>
<comment type="subunit">
    <text evidence="6">Component of the Mediator complex.</text>
</comment>
<evidence type="ECO:0000256" key="4">
    <source>
        <dbReference type="ARBA" id="ARBA00023163"/>
    </source>
</evidence>
<evidence type="ECO:0000313" key="8">
    <source>
        <dbReference type="Proteomes" id="UP001195914"/>
    </source>
</evidence>
<proteinExistence type="inferred from homology"/>
<reference evidence="7" key="2">
    <citation type="submission" date="2021-05" db="EMBL/GenBank/DDBJ databases">
        <authorList>
            <person name="Pain A."/>
        </authorList>
    </citation>
    <scope>NUCLEOTIDE SEQUENCE</scope>
    <source>
        <strain evidence="7">1802A</strain>
    </source>
</reference>
<dbReference type="GO" id="GO:0006357">
    <property type="term" value="P:regulation of transcription by RNA polymerase II"/>
    <property type="evidence" value="ECO:0007669"/>
    <property type="project" value="InterPro"/>
</dbReference>
<evidence type="ECO:0000256" key="1">
    <source>
        <dbReference type="ARBA" id="ARBA00004123"/>
    </source>
</evidence>
<comment type="subcellular location">
    <subcellularLocation>
        <location evidence="1 6">Nucleus</location>
    </subcellularLocation>
</comment>
<keyword evidence="4 6" id="KW-0804">Transcription</keyword>
<comment type="function">
    <text evidence="6">Component of the Mediator complex, a coactivator involved in the regulated transcription of nearly all RNA polymerase II-dependent genes. Mediator functions as a bridge to convey information from gene-specific regulatory proteins to the basal RNA polymerase II transcription machinery. Mediator is recruited to promoters by direct interactions with regulatory proteins and serves as a scaffold for the assembly of a functional preinitiation complex with RNA polymerase II and the general transcription factors.</text>
</comment>
<evidence type="ECO:0000256" key="2">
    <source>
        <dbReference type="ARBA" id="ARBA00007526"/>
    </source>
</evidence>